<feature type="region of interest" description="Disordered" evidence="6">
    <location>
        <begin position="130"/>
        <end position="159"/>
    </location>
</feature>
<gene>
    <name evidence="8" type="ORF">g.14209</name>
    <name evidence="9" type="ORF">g.14210</name>
</gene>
<dbReference type="InterPro" id="IPR036443">
    <property type="entry name" value="Znf_RanBP2_sf"/>
</dbReference>
<feature type="region of interest" description="Disordered" evidence="6">
    <location>
        <begin position="372"/>
        <end position="440"/>
    </location>
</feature>
<dbReference type="PROSITE" id="PS01358">
    <property type="entry name" value="ZF_RANBP2_1"/>
    <property type="match status" value="1"/>
</dbReference>
<dbReference type="SMART" id="SM00547">
    <property type="entry name" value="ZnF_RBZ"/>
    <property type="match status" value="1"/>
</dbReference>
<dbReference type="OrthoDB" id="6367910at2759"/>
<evidence type="ECO:0000259" key="7">
    <source>
        <dbReference type="PROSITE" id="PS50199"/>
    </source>
</evidence>
<feature type="compositionally biased region" description="Basic and acidic residues" evidence="6">
    <location>
        <begin position="242"/>
        <end position="274"/>
    </location>
</feature>
<dbReference type="Gene3D" id="4.10.1060.10">
    <property type="entry name" value="Zinc finger, RanBP2-type"/>
    <property type="match status" value="1"/>
</dbReference>
<feature type="region of interest" description="Disordered" evidence="6">
    <location>
        <begin position="242"/>
        <end position="327"/>
    </location>
</feature>
<proteinExistence type="predicted"/>
<dbReference type="SUPFAM" id="SSF90209">
    <property type="entry name" value="Ran binding protein zinc finger-like"/>
    <property type="match status" value="1"/>
</dbReference>
<feature type="domain" description="RanBP2-type" evidence="7">
    <location>
        <begin position="526"/>
        <end position="555"/>
    </location>
</feature>
<feature type="compositionally biased region" description="Low complexity" evidence="6">
    <location>
        <begin position="393"/>
        <end position="402"/>
    </location>
</feature>
<evidence type="ECO:0000256" key="4">
    <source>
        <dbReference type="PROSITE-ProRule" id="PRU00322"/>
    </source>
</evidence>
<dbReference type="InterPro" id="IPR001876">
    <property type="entry name" value="Znf_RanBP2"/>
</dbReference>
<keyword evidence="1" id="KW-0479">Metal-binding</keyword>
<dbReference type="PANTHER" id="PTHR46253:SF1">
    <property type="entry name" value="TAB2"/>
    <property type="match status" value="1"/>
</dbReference>
<dbReference type="GO" id="GO:0008270">
    <property type="term" value="F:zinc ion binding"/>
    <property type="evidence" value="ECO:0007669"/>
    <property type="project" value="UniProtKB-KW"/>
</dbReference>
<dbReference type="EMBL" id="GDQN01003644">
    <property type="protein sequence ID" value="JAT87410.1"/>
    <property type="molecule type" value="Transcribed_RNA"/>
</dbReference>
<feature type="non-terminal residue" evidence="9">
    <location>
        <position position="1"/>
    </location>
</feature>
<keyword evidence="2 4" id="KW-0863">Zinc-finger</keyword>
<dbReference type="PANTHER" id="PTHR46253">
    <property type="entry name" value="TGF-BETA-ACTIVATED KINASE 1 AND MAP3K7-BINDING PROTEIN TAB"/>
    <property type="match status" value="1"/>
</dbReference>
<dbReference type="AlphaFoldDB" id="A0A1E1WK64"/>
<evidence type="ECO:0000256" key="6">
    <source>
        <dbReference type="SAM" id="MobiDB-lite"/>
    </source>
</evidence>
<dbReference type="EMBL" id="GDQN01008199">
    <property type="protein sequence ID" value="JAT82855.1"/>
    <property type="molecule type" value="Transcribed_RNA"/>
</dbReference>
<feature type="coiled-coil region" evidence="5">
    <location>
        <begin position="441"/>
        <end position="502"/>
    </location>
</feature>
<dbReference type="Gene3D" id="1.10.8.10">
    <property type="entry name" value="DNA helicase RuvA subunit, C-terminal domain"/>
    <property type="match status" value="1"/>
</dbReference>
<organism evidence="9">
    <name type="scientific">Pectinophora gossypiella</name>
    <name type="common">Cotton pink bollworm</name>
    <name type="synonym">Depressaria gossypiella</name>
    <dbReference type="NCBI Taxonomy" id="13191"/>
    <lineage>
        <taxon>Eukaryota</taxon>
        <taxon>Metazoa</taxon>
        <taxon>Ecdysozoa</taxon>
        <taxon>Arthropoda</taxon>
        <taxon>Hexapoda</taxon>
        <taxon>Insecta</taxon>
        <taxon>Pterygota</taxon>
        <taxon>Neoptera</taxon>
        <taxon>Endopterygota</taxon>
        <taxon>Lepidoptera</taxon>
        <taxon>Glossata</taxon>
        <taxon>Ditrysia</taxon>
        <taxon>Gelechioidea</taxon>
        <taxon>Gelechiidae</taxon>
        <taxon>Apatetrinae</taxon>
        <taxon>Pectinophora</taxon>
    </lineage>
</organism>
<name>A0A1E1WK64_PECGO</name>
<protein>
    <recommendedName>
        <fullName evidence="7">RanBP2-type domain-containing protein</fullName>
    </recommendedName>
</protein>
<feature type="compositionally biased region" description="Basic and acidic residues" evidence="6">
    <location>
        <begin position="310"/>
        <end position="327"/>
    </location>
</feature>
<evidence type="ECO:0000256" key="3">
    <source>
        <dbReference type="ARBA" id="ARBA00022833"/>
    </source>
</evidence>
<evidence type="ECO:0000256" key="1">
    <source>
        <dbReference type="ARBA" id="ARBA00022723"/>
    </source>
</evidence>
<keyword evidence="5" id="KW-0175">Coiled coil</keyword>
<evidence type="ECO:0000256" key="2">
    <source>
        <dbReference type="ARBA" id="ARBA00022771"/>
    </source>
</evidence>
<dbReference type="PROSITE" id="PS50199">
    <property type="entry name" value="ZF_RANBP2_2"/>
    <property type="match status" value="1"/>
</dbReference>
<feature type="region of interest" description="Disordered" evidence="6">
    <location>
        <begin position="182"/>
        <end position="207"/>
    </location>
</feature>
<feature type="region of interest" description="Disordered" evidence="6">
    <location>
        <begin position="560"/>
        <end position="582"/>
    </location>
</feature>
<accession>A0A1E1WK64</accession>
<feature type="compositionally biased region" description="Polar residues" evidence="6">
    <location>
        <begin position="198"/>
        <end position="207"/>
    </location>
</feature>
<reference evidence="9" key="1">
    <citation type="submission" date="2015-09" db="EMBL/GenBank/DDBJ databases">
        <title>De novo assembly of Pectinophora gossypiella (Pink Bollworm) gut transcriptome.</title>
        <authorList>
            <person name="Tassone E.E."/>
        </authorList>
    </citation>
    <scope>NUCLEOTIDE SEQUENCE</scope>
</reference>
<feature type="compositionally biased region" description="Basic and acidic residues" evidence="6">
    <location>
        <begin position="148"/>
        <end position="159"/>
    </location>
</feature>
<evidence type="ECO:0000313" key="8">
    <source>
        <dbReference type="EMBL" id="JAT82855.1"/>
    </source>
</evidence>
<evidence type="ECO:0000313" key="9">
    <source>
        <dbReference type="EMBL" id="JAT87410.1"/>
    </source>
</evidence>
<sequence length="603" mass="67809">RGWAAMSAPSESATSPSPCACTNISLMQLFHELKQKFPGVPDHVVSNTIELYCHDKQACETHLHSEAKASLTHAYHASSSAAARQLNELKLNPPSKCRNQPIVKHEAPCSTPVISTTCQEPQTAVISTCTDTDEDDKKPNTDANQNVVEHKCDESERKTNNTSPVTVINIDNCYAKYSAESPSDLELTNENTKEDKPSISQEGVTELPESTNYQILKSSKIKYNLHERLEKGKEKKTIKKEELPKEVKKEEQVKEVKKEEQPKEDLQEKQEKPTRPNTLNFIKPNPDIAFKPTLKEPPAEPCRTISPAPVKHETQSSKEKQQYRPERGYPLNLSVNVNCHMDYSRGYDPWLEDYDSPRAITSVNLTVCTPTSNMASPVRESRDDEGGFEGHVTVTVSPSTVRPPRRAAPPPPNQRASRLESPRPTRTAPEPPGSVNERSLIERQKERLGRLATALAQERSRLAQLTRETHILAAPPPPAQAAQRLRDYVEKLRDQCDTLAKRLEMGGAEQDDSGNFYSNIYTGQRPPASWQCHMCTFRNHPLLDKCEECDMPRIFVGTSPARTHDSGFGSFRDRNRRPQNPEQTQLEVNNLLEDICALRKLNC</sequence>
<evidence type="ECO:0000256" key="5">
    <source>
        <dbReference type="SAM" id="Coils"/>
    </source>
</evidence>
<keyword evidence="3" id="KW-0862">Zinc</keyword>